<gene>
    <name evidence="2" type="ORF">EW146_g4171</name>
</gene>
<proteinExistence type="predicted"/>
<feature type="compositionally biased region" description="Basic and acidic residues" evidence="1">
    <location>
        <begin position="54"/>
        <end position="71"/>
    </location>
</feature>
<evidence type="ECO:0000313" key="3">
    <source>
        <dbReference type="Proteomes" id="UP000310158"/>
    </source>
</evidence>
<protein>
    <submittedName>
        <fullName evidence="2">Uncharacterized protein</fullName>
    </submittedName>
</protein>
<organism evidence="2 3">
    <name type="scientific">Bondarzewia mesenterica</name>
    <dbReference type="NCBI Taxonomy" id="1095465"/>
    <lineage>
        <taxon>Eukaryota</taxon>
        <taxon>Fungi</taxon>
        <taxon>Dikarya</taxon>
        <taxon>Basidiomycota</taxon>
        <taxon>Agaricomycotina</taxon>
        <taxon>Agaricomycetes</taxon>
        <taxon>Russulales</taxon>
        <taxon>Bondarzewiaceae</taxon>
        <taxon>Bondarzewia</taxon>
    </lineage>
</organism>
<evidence type="ECO:0000313" key="2">
    <source>
        <dbReference type="EMBL" id="THH16474.1"/>
    </source>
</evidence>
<dbReference type="Proteomes" id="UP000310158">
    <property type="component" value="Unassembled WGS sequence"/>
</dbReference>
<accession>A0A4S4LVA6</accession>
<keyword evidence="3" id="KW-1185">Reference proteome</keyword>
<sequence>MGIFRLLDNLTISGNPLFLNRSPALTGSHTTSDTAFLEHMINILEFEALGLGDERVDDGHPQSIGDRKSDEDSPANTGDGWRRHFDR</sequence>
<comment type="caution">
    <text evidence="2">The sequence shown here is derived from an EMBL/GenBank/DDBJ whole genome shotgun (WGS) entry which is preliminary data.</text>
</comment>
<evidence type="ECO:0000256" key="1">
    <source>
        <dbReference type="SAM" id="MobiDB-lite"/>
    </source>
</evidence>
<feature type="region of interest" description="Disordered" evidence="1">
    <location>
        <begin position="54"/>
        <end position="87"/>
    </location>
</feature>
<dbReference type="AlphaFoldDB" id="A0A4S4LVA6"/>
<dbReference type="EMBL" id="SGPL01000156">
    <property type="protein sequence ID" value="THH16474.1"/>
    <property type="molecule type" value="Genomic_DNA"/>
</dbReference>
<name>A0A4S4LVA6_9AGAM</name>
<reference evidence="2 3" key="1">
    <citation type="submission" date="2019-02" db="EMBL/GenBank/DDBJ databases">
        <title>Genome sequencing of the rare red list fungi Bondarzewia mesenterica.</title>
        <authorList>
            <person name="Buettner E."/>
            <person name="Kellner H."/>
        </authorList>
    </citation>
    <scope>NUCLEOTIDE SEQUENCE [LARGE SCALE GENOMIC DNA]</scope>
    <source>
        <strain evidence="2 3">DSM 108281</strain>
    </source>
</reference>